<reference evidence="2" key="1">
    <citation type="submission" date="2016-01" db="EMBL/GenBank/DDBJ databases">
        <authorList>
            <person name="Peeters C."/>
        </authorList>
    </citation>
    <scope>NUCLEOTIDE SEQUENCE</scope>
    <source>
        <strain evidence="2">LMG 29322</strain>
    </source>
</reference>
<proteinExistence type="predicted"/>
<name>A0A158CQL5_9BURK</name>
<dbReference type="SMART" id="SM00421">
    <property type="entry name" value="HTH_LUXR"/>
    <property type="match status" value="1"/>
</dbReference>
<dbReference type="Proteomes" id="UP000054851">
    <property type="component" value="Unassembled WGS sequence"/>
</dbReference>
<feature type="domain" description="HTH luxR-type" evidence="1">
    <location>
        <begin position="315"/>
        <end position="372"/>
    </location>
</feature>
<evidence type="ECO:0000313" key="2">
    <source>
        <dbReference type="EMBL" id="SAK84653.1"/>
    </source>
</evidence>
<comment type="caution">
    <text evidence="2">The sequence shown here is derived from an EMBL/GenBank/DDBJ whole genome shotgun (WGS) entry which is preliminary data.</text>
</comment>
<keyword evidence="3" id="KW-1185">Reference proteome</keyword>
<dbReference type="Gene3D" id="1.10.10.10">
    <property type="entry name" value="Winged helix-like DNA-binding domain superfamily/Winged helix DNA-binding domain"/>
    <property type="match status" value="1"/>
</dbReference>
<evidence type="ECO:0000259" key="1">
    <source>
        <dbReference type="SMART" id="SM00421"/>
    </source>
</evidence>
<dbReference type="RefSeq" id="WP_061170874.1">
    <property type="nucleotide sequence ID" value="NZ_FCOA02000026.1"/>
</dbReference>
<organism evidence="2 3">
    <name type="scientific">Caballeronia hypogeia</name>
    <dbReference type="NCBI Taxonomy" id="1777140"/>
    <lineage>
        <taxon>Bacteria</taxon>
        <taxon>Pseudomonadati</taxon>
        <taxon>Pseudomonadota</taxon>
        <taxon>Betaproteobacteria</taxon>
        <taxon>Burkholderiales</taxon>
        <taxon>Burkholderiaceae</taxon>
        <taxon>Caballeronia</taxon>
    </lineage>
</organism>
<gene>
    <name evidence="2" type="ORF">AWB79_05804</name>
</gene>
<sequence length="400" mass="43128">MHQEDAIHRAIRGIYEAALAPETWPSAIDAVVKAGGAHKALLLASGRLGFTLTSGFDVEDDVVRIRRELHDRPPRWVEAIPVGTSMLQTSAVSDADFKKCELYNEAVRPAGGFYGLVSSVLCNADFKAMLILARNVGAADFTADNVRTADIIGPHIATAIKVWQRIANSEGKASGSLEALSKLSIGVIFLDEAMCPVLANPCAEALAGAQDGLILNARQVSAQRSDDADALANAIASATRFGIFRRSMPDFTVESMSAWTSLIRRKPPRCPLVVRVFPLAVADSHRIDVPSARTLVFVMEPDRPSGIDESSVRAVFGLTRREAALAIVLARGADLRQDATEMNIGIGTVRSYVKRILAKTDTHRQAELVSVLLRASLHSVDGLTSTSNQIEATVGLRHRF</sequence>
<dbReference type="OrthoDB" id="5497412at2"/>
<dbReference type="EMBL" id="FCOA02000026">
    <property type="protein sequence ID" value="SAK84653.1"/>
    <property type="molecule type" value="Genomic_DNA"/>
</dbReference>
<dbReference type="GO" id="GO:0006355">
    <property type="term" value="P:regulation of DNA-templated transcription"/>
    <property type="evidence" value="ECO:0007669"/>
    <property type="project" value="InterPro"/>
</dbReference>
<dbReference type="InterPro" id="IPR000792">
    <property type="entry name" value="Tscrpt_reg_LuxR_C"/>
</dbReference>
<dbReference type="STRING" id="1777140.AWB79_05804"/>
<dbReference type="GO" id="GO:0003677">
    <property type="term" value="F:DNA binding"/>
    <property type="evidence" value="ECO:0007669"/>
    <property type="project" value="InterPro"/>
</dbReference>
<evidence type="ECO:0000313" key="3">
    <source>
        <dbReference type="Proteomes" id="UP000054851"/>
    </source>
</evidence>
<accession>A0A158CQL5</accession>
<dbReference type="SUPFAM" id="SSF46894">
    <property type="entry name" value="C-terminal effector domain of the bipartite response regulators"/>
    <property type="match status" value="1"/>
</dbReference>
<protein>
    <submittedName>
        <fullName evidence="2">LuxR family transcriptional regulator</fullName>
    </submittedName>
</protein>
<dbReference type="InterPro" id="IPR016032">
    <property type="entry name" value="Sig_transdc_resp-reg_C-effctor"/>
</dbReference>
<dbReference type="InterPro" id="IPR036388">
    <property type="entry name" value="WH-like_DNA-bd_sf"/>
</dbReference>
<dbReference type="AlphaFoldDB" id="A0A158CQL5"/>